<evidence type="ECO:0000313" key="3">
    <source>
        <dbReference type="Proteomes" id="UP000054928"/>
    </source>
</evidence>
<feature type="transmembrane region" description="Helical" evidence="1">
    <location>
        <begin position="728"/>
        <end position="750"/>
    </location>
</feature>
<dbReference type="STRING" id="4781.A0A0P1AW11"/>
<dbReference type="OMA" id="YITENKG"/>
<feature type="transmembrane region" description="Helical" evidence="1">
    <location>
        <begin position="550"/>
        <end position="571"/>
    </location>
</feature>
<keyword evidence="1" id="KW-0812">Transmembrane</keyword>
<dbReference type="Proteomes" id="UP000054928">
    <property type="component" value="Unassembled WGS sequence"/>
</dbReference>
<dbReference type="AlphaFoldDB" id="A0A0P1AW11"/>
<proteinExistence type="predicted"/>
<protein>
    <submittedName>
        <fullName evidence="2">Meckelin isoform x1</fullName>
    </submittedName>
</protein>
<keyword evidence="1" id="KW-1133">Transmembrane helix</keyword>
<dbReference type="EMBL" id="CCYD01001864">
    <property type="protein sequence ID" value="CEG45975.1"/>
    <property type="molecule type" value="Genomic_DNA"/>
</dbReference>
<evidence type="ECO:0000313" key="2">
    <source>
        <dbReference type="EMBL" id="CEG45975.1"/>
    </source>
</evidence>
<feature type="transmembrane region" description="Helical" evidence="1">
    <location>
        <begin position="649"/>
        <end position="671"/>
    </location>
</feature>
<dbReference type="PANTHER" id="PTHR21274">
    <property type="entry name" value="MECKELIN"/>
    <property type="match status" value="1"/>
</dbReference>
<organism evidence="2 3">
    <name type="scientific">Plasmopara halstedii</name>
    <name type="common">Downy mildew of sunflower</name>
    <dbReference type="NCBI Taxonomy" id="4781"/>
    <lineage>
        <taxon>Eukaryota</taxon>
        <taxon>Sar</taxon>
        <taxon>Stramenopiles</taxon>
        <taxon>Oomycota</taxon>
        <taxon>Peronosporomycetes</taxon>
        <taxon>Peronosporales</taxon>
        <taxon>Peronosporaceae</taxon>
        <taxon>Plasmopara</taxon>
    </lineage>
</organism>
<feature type="transmembrane region" description="Helical" evidence="1">
    <location>
        <begin position="597"/>
        <end position="624"/>
    </location>
</feature>
<accession>A0A0P1AW11</accession>
<evidence type="ECO:0000256" key="1">
    <source>
        <dbReference type="SAM" id="Phobius"/>
    </source>
</evidence>
<sequence length="1064" mass="120457">MKILLAVLVPYSQVEAQVKFPTQFFVSSRDNNSEALWNGVCNASTEFYDQSALKCSRCVIANGALPISNAWLIPDYKNAQICTCNQDAIQTNRKDSTCEIIWPMPCSLEVCTSCPTDQVPSRDSSRCMACGDSTLGQQKLTRECKCAANSIVREKNESGSFLGVKECVACTGNTVADKLTNTCIACPDPLMVVGGDDHVCACPDNYQLVTSSFMNVKKCVGNSHISLLSSKVAMTNANKMIYSSFIEEEAGNSVSVASAFLEDMFLCATTGCYYYQSEKDIISCQALGNLCVLQHFDPNAPSCSAFDLIRLSGRSPSDNNIKGWYATLPFLHFSSEAFSAIQSSVAMKMTFDAESNKGSFEHLDFILASYNHSGTLIGFKALVNELTYCQVDSSTNVAISPSWMRFGVSAQFEYSCNLKSLQTASVTFYELFLVDLTKGHLENGRYIPIPVKNLNYRDASGMLVNQDSDAANDFLSHRFFLFDLVSGIALNEDSPDVIRYVKDITLTIRSASDPHFIEVPQLSIAYVDTVSLETVPVSFRVVYTSSTDELWAFAKVIFTVGCVFAGLRMIVQTFKWYRRSIGNEVVENAMYQILLGVLNYAIANVAPVSFAIMIVLCGYIFTVFRLQSSTILMLPNNDFTFGKGIDEYYSFRILLLLAFFCQLVSVFRYVYRQAQVRLFFIDWEKPRTSVMDIDTAKPIYAPISVWRMILVANEWNKMQTIRKTSLRFTLLCILFLLYGCNLKILALPIPKRHMQHAAFVDAAEEHLNPYLRFANVTIWWLLISMCQRLWKWMIFERYIEEPREQLFIDLCTISKISLIFLDETYHGFYLHCRSPHAFADGSMGELVDQLKQEEAGLTAGRYLDSAFPECQAFEMFVTRKWTRKFHTLISLVRGDNFLAGHGGSGERLIQRSFSPKRPDSRSTALGRKIDTVTTDMVRNVEQLRNFLQSFVENQNDRFRWRIYRAHTCLTRFLDIPPDMSFSKQSFFLPDMDSKFATASLLLGIENDLMLMDLLCFCQCDLWFDNHAISALVTYALQHILLFMRAHFSRRNIAKSSLVDSRFLI</sequence>
<keyword evidence="1" id="KW-0472">Membrane</keyword>
<dbReference type="RefSeq" id="XP_024582344.1">
    <property type="nucleotide sequence ID" value="XM_024716781.1"/>
</dbReference>
<dbReference type="InterPro" id="IPR019170">
    <property type="entry name" value="Meckelin"/>
</dbReference>
<dbReference type="GeneID" id="36397360"/>
<name>A0A0P1AW11_PLAHL</name>
<reference evidence="3" key="1">
    <citation type="submission" date="2014-09" db="EMBL/GenBank/DDBJ databases">
        <authorList>
            <person name="Sharma Rahul"/>
            <person name="Thines Marco"/>
        </authorList>
    </citation>
    <scope>NUCLEOTIDE SEQUENCE [LARGE SCALE GENOMIC DNA]</scope>
</reference>
<dbReference type="PANTHER" id="PTHR21274:SF0">
    <property type="entry name" value="MECKELIN"/>
    <property type="match status" value="1"/>
</dbReference>
<dbReference type="OrthoDB" id="419138at2759"/>
<dbReference type="Pfam" id="PF09773">
    <property type="entry name" value="Meckelin"/>
    <property type="match status" value="1"/>
</dbReference>
<dbReference type="GO" id="GO:0036038">
    <property type="term" value="C:MKS complex"/>
    <property type="evidence" value="ECO:0007669"/>
    <property type="project" value="InterPro"/>
</dbReference>
<dbReference type="GO" id="GO:0060271">
    <property type="term" value="P:cilium assembly"/>
    <property type="evidence" value="ECO:0007669"/>
    <property type="project" value="InterPro"/>
</dbReference>
<keyword evidence="3" id="KW-1185">Reference proteome</keyword>